<dbReference type="STRING" id="588602.SAMN04487991_3586"/>
<reference evidence="2" key="1">
    <citation type="submission" date="2016-10" db="EMBL/GenBank/DDBJ databases">
        <authorList>
            <person name="Varghese N."/>
            <person name="Submissions S."/>
        </authorList>
    </citation>
    <scope>NUCLEOTIDE SEQUENCE [LARGE SCALE GENOMIC DNA]</scope>
    <source>
        <strain evidence="2">DSM 26471</strain>
    </source>
</reference>
<protein>
    <submittedName>
        <fullName evidence="1">Uncharacterized protein</fullName>
    </submittedName>
</protein>
<dbReference type="AlphaFoldDB" id="A0A1I3W5P1"/>
<gene>
    <name evidence="1" type="ORF">SAMN04487991_3586</name>
</gene>
<keyword evidence="2" id="KW-1185">Reference proteome</keyword>
<sequence>MGGEFSYFVIFRHPHPLAHTGIAGLCLRVYFSLALTRHVFGRHIIGPDLSAPNLRRRFPRYSGFLHRRQIPA</sequence>
<organism evidence="1 2">
    <name type="scientific">Celeribacter neptunius</name>
    <dbReference type="NCBI Taxonomy" id="588602"/>
    <lineage>
        <taxon>Bacteria</taxon>
        <taxon>Pseudomonadati</taxon>
        <taxon>Pseudomonadota</taxon>
        <taxon>Alphaproteobacteria</taxon>
        <taxon>Rhodobacterales</taxon>
        <taxon>Roseobacteraceae</taxon>
        <taxon>Celeribacter</taxon>
    </lineage>
</organism>
<accession>A0A1I3W5P1</accession>
<dbReference type="EMBL" id="FORH01000008">
    <property type="protein sequence ID" value="SFK02795.1"/>
    <property type="molecule type" value="Genomic_DNA"/>
</dbReference>
<evidence type="ECO:0000313" key="2">
    <source>
        <dbReference type="Proteomes" id="UP000199630"/>
    </source>
</evidence>
<dbReference type="Proteomes" id="UP000199630">
    <property type="component" value="Unassembled WGS sequence"/>
</dbReference>
<name>A0A1I3W5P1_9RHOB</name>
<evidence type="ECO:0000313" key="1">
    <source>
        <dbReference type="EMBL" id="SFK02795.1"/>
    </source>
</evidence>
<proteinExistence type="predicted"/>